<evidence type="ECO:0000313" key="2">
    <source>
        <dbReference type="Proteomes" id="UP001370299"/>
    </source>
</evidence>
<keyword evidence="2" id="KW-1185">Reference proteome</keyword>
<evidence type="ECO:0000313" key="1">
    <source>
        <dbReference type="EMBL" id="MEK0171365.1"/>
    </source>
</evidence>
<reference evidence="1 2" key="1">
    <citation type="submission" date="2024-03" db="EMBL/GenBank/DDBJ databases">
        <title>Whole genomes of four grape xylem sap localized bacterial endophytes.</title>
        <authorList>
            <person name="Kumar G."/>
            <person name="Savka M.A."/>
        </authorList>
    </citation>
    <scope>NUCLEOTIDE SEQUENCE [LARGE SCALE GENOMIC DNA]</scope>
    <source>
        <strain evidence="1 2">RIT_GXS8</strain>
    </source>
</reference>
<dbReference type="EMBL" id="JBBLYY010000041">
    <property type="protein sequence ID" value="MEK0171365.1"/>
    <property type="molecule type" value="Genomic_DNA"/>
</dbReference>
<organism evidence="1 2">
    <name type="scientific">Curtobacterium citreum</name>
    <dbReference type="NCBI Taxonomy" id="2036"/>
    <lineage>
        <taxon>Bacteria</taxon>
        <taxon>Bacillati</taxon>
        <taxon>Actinomycetota</taxon>
        <taxon>Actinomycetes</taxon>
        <taxon>Micrococcales</taxon>
        <taxon>Microbacteriaceae</taxon>
        <taxon>Curtobacterium</taxon>
    </lineage>
</organism>
<dbReference type="Proteomes" id="UP001370299">
    <property type="component" value="Unassembled WGS sequence"/>
</dbReference>
<comment type="caution">
    <text evidence="1">The sequence shown here is derived from an EMBL/GenBank/DDBJ whole genome shotgun (WGS) entry which is preliminary data.</text>
</comment>
<sequence>LGRSARPAVEHDLGIPLRAHPRLHRLSGHMDKTSISICYISPMIAFRMTRPTAAVAAAAALAALMSMAPTVAHAANAGASEQTEQTEQIKLVVERQADTYMSFDLRADGAVVMTSGLSRTFDVAAESAATVSAPMIGETGKVVFENGKCLQAFGPASNGWTIVSNSCDERGTLWERTASGALQVIGEQPRAMEYFGNANVSTKRAVTGFEYPVGVASTR</sequence>
<dbReference type="RefSeq" id="WP_340197429.1">
    <property type="nucleotide sequence ID" value="NZ_JBBKAP010000065.1"/>
</dbReference>
<feature type="non-terminal residue" evidence="1">
    <location>
        <position position="1"/>
    </location>
</feature>
<gene>
    <name evidence="1" type="ORF">WMN62_07780</name>
</gene>
<protein>
    <submittedName>
        <fullName evidence="1">Uncharacterized protein</fullName>
    </submittedName>
</protein>
<name>A0ABU8YBT5_9MICO</name>
<proteinExistence type="predicted"/>
<accession>A0ABU8YBT5</accession>